<reference evidence="2 3" key="1">
    <citation type="submission" date="2016-07" db="EMBL/GenBank/DDBJ databases">
        <title>Genome analysis of Flavihumibacter stibioxidans YS-17.</title>
        <authorList>
            <person name="Shi K."/>
            <person name="Han Y."/>
            <person name="Wang G."/>
        </authorList>
    </citation>
    <scope>NUCLEOTIDE SEQUENCE [LARGE SCALE GENOMIC DNA]</scope>
    <source>
        <strain evidence="2 3">YS-17</strain>
    </source>
</reference>
<proteinExistence type="predicted"/>
<feature type="signal peptide" evidence="1">
    <location>
        <begin position="1"/>
        <end position="21"/>
    </location>
</feature>
<evidence type="ECO:0000313" key="2">
    <source>
        <dbReference type="EMBL" id="MBC6491140.1"/>
    </source>
</evidence>
<dbReference type="SUPFAM" id="SSF49464">
    <property type="entry name" value="Carboxypeptidase regulatory domain-like"/>
    <property type="match status" value="1"/>
</dbReference>
<keyword evidence="1" id="KW-0732">Signal</keyword>
<feature type="chain" id="PRO_5046500752" description="Carboxypeptidase-like regulatory domain-containing protein" evidence="1">
    <location>
        <begin position="22"/>
        <end position="361"/>
    </location>
</feature>
<dbReference type="Proteomes" id="UP000765802">
    <property type="component" value="Unassembled WGS sequence"/>
</dbReference>
<accession>A0ABR7M8T7</accession>
<organism evidence="2 3">
    <name type="scientific">Flavihumibacter stibioxidans</name>
    <dbReference type="NCBI Taxonomy" id="1834163"/>
    <lineage>
        <taxon>Bacteria</taxon>
        <taxon>Pseudomonadati</taxon>
        <taxon>Bacteroidota</taxon>
        <taxon>Chitinophagia</taxon>
        <taxon>Chitinophagales</taxon>
        <taxon>Chitinophagaceae</taxon>
        <taxon>Flavihumibacter</taxon>
    </lineage>
</organism>
<evidence type="ECO:0000313" key="3">
    <source>
        <dbReference type="Proteomes" id="UP000765802"/>
    </source>
</evidence>
<dbReference type="Gene3D" id="2.60.40.1120">
    <property type="entry name" value="Carboxypeptidase-like, regulatory domain"/>
    <property type="match status" value="1"/>
</dbReference>
<dbReference type="RefSeq" id="WP_187256463.1">
    <property type="nucleotide sequence ID" value="NZ_JBHULF010000014.1"/>
</dbReference>
<dbReference type="Pfam" id="PF13715">
    <property type="entry name" value="CarbopepD_reg_2"/>
    <property type="match status" value="1"/>
</dbReference>
<gene>
    <name evidence="2" type="ORF">BC349_08865</name>
</gene>
<sequence>MQKLLVLLVSSLLLSYFPVFSQEHYTIRGKVVDSTTQQALNGASVFCQNTTFGVITNADGEFSITLPRGGYDLVVSYTGYQSSEQRINASVTEPLLIQMLAKDKSMESVTVAGSNEVPDGWTKYGGFFQEQFFGTTENAAQCVLENPEALRFFYSKKRNRLKVLAKEDLRIVNNALGYRIRYQLDSLSFEYATKVSTFSGYPFFENMTGTEEQDKKWYANRRKAYRGSKLHFMRSWHDSTIQQQAFALEKVNPDSRDFESTPIENYYDSSFYFSDSSIVDVSLTGKFRIIYRGEMPDPKFVRYYKLPSHIRVQLSVLDIRDAFVIEENGYWYEQADLINSGYWSYERIAEALPYDYTPPRE</sequence>
<keyword evidence="3" id="KW-1185">Reference proteome</keyword>
<dbReference type="EMBL" id="MBUA01000012">
    <property type="protein sequence ID" value="MBC6491140.1"/>
    <property type="molecule type" value="Genomic_DNA"/>
</dbReference>
<protein>
    <recommendedName>
        <fullName evidence="4">Carboxypeptidase-like regulatory domain-containing protein</fullName>
    </recommendedName>
</protein>
<evidence type="ECO:0000256" key="1">
    <source>
        <dbReference type="SAM" id="SignalP"/>
    </source>
</evidence>
<comment type="caution">
    <text evidence="2">The sequence shown here is derived from an EMBL/GenBank/DDBJ whole genome shotgun (WGS) entry which is preliminary data.</text>
</comment>
<dbReference type="InterPro" id="IPR008969">
    <property type="entry name" value="CarboxyPept-like_regulatory"/>
</dbReference>
<evidence type="ECO:0008006" key="4">
    <source>
        <dbReference type="Google" id="ProtNLM"/>
    </source>
</evidence>
<name>A0ABR7M8T7_9BACT</name>